<organism evidence="3">
    <name type="scientific">Melampsora larici-populina (strain 98AG31 / pathotype 3-4-7)</name>
    <name type="common">Poplar leaf rust fungus</name>
    <dbReference type="NCBI Taxonomy" id="747676"/>
    <lineage>
        <taxon>Eukaryota</taxon>
        <taxon>Fungi</taxon>
        <taxon>Dikarya</taxon>
        <taxon>Basidiomycota</taxon>
        <taxon>Pucciniomycotina</taxon>
        <taxon>Pucciniomycetes</taxon>
        <taxon>Pucciniales</taxon>
        <taxon>Melampsoraceae</taxon>
        <taxon>Melampsora</taxon>
    </lineage>
</organism>
<accession>F4RYT1</accession>
<name>F4RYT1_MELLP</name>
<feature type="compositionally biased region" description="Low complexity" evidence="1">
    <location>
        <begin position="356"/>
        <end position="369"/>
    </location>
</feature>
<reference evidence="3" key="1">
    <citation type="journal article" date="2011" name="Proc. Natl. Acad. Sci. U.S.A.">
        <title>Obligate biotrophy features unraveled by the genomic analysis of rust fungi.</title>
        <authorList>
            <person name="Duplessis S."/>
            <person name="Cuomo C.A."/>
            <person name="Lin Y.-C."/>
            <person name="Aerts A."/>
            <person name="Tisserant E."/>
            <person name="Veneault-Fourrey C."/>
            <person name="Joly D.L."/>
            <person name="Hacquard S."/>
            <person name="Amselem J."/>
            <person name="Cantarel B.L."/>
            <person name="Chiu R."/>
            <person name="Coutinho P.M."/>
            <person name="Feau N."/>
            <person name="Field M."/>
            <person name="Frey P."/>
            <person name="Gelhaye E."/>
            <person name="Goldberg J."/>
            <person name="Grabherr M.G."/>
            <person name="Kodira C.D."/>
            <person name="Kohler A."/>
            <person name="Kuees U."/>
            <person name="Lindquist E.A."/>
            <person name="Lucas S.M."/>
            <person name="Mago R."/>
            <person name="Mauceli E."/>
            <person name="Morin E."/>
            <person name="Murat C."/>
            <person name="Pangilinan J.L."/>
            <person name="Park R."/>
            <person name="Pearson M."/>
            <person name="Quesneville H."/>
            <person name="Rouhier N."/>
            <person name="Sakthikumar S."/>
            <person name="Salamov A.A."/>
            <person name="Schmutz J."/>
            <person name="Selles B."/>
            <person name="Shapiro H."/>
            <person name="Tanguay P."/>
            <person name="Tuskan G.A."/>
            <person name="Henrissat B."/>
            <person name="Van de Peer Y."/>
            <person name="Rouze P."/>
            <person name="Ellis J.G."/>
            <person name="Dodds P.N."/>
            <person name="Schein J.E."/>
            <person name="Zhong S."/>
            <person name="Hamelin R.C."/>
            <person name="Grigoriev I.V."/>
            <person name="Szabo L.J."/>
            <person name="Martin F."/>
        </authorList>
    </citation>
    <scope>NUCLEOTIDE SEQUENCE [LARGE SCALE GENOMIC DNA]</scope>
    <source>
        <strain evidence="3">98AG31 / pathotype 3-4-7</strain>
    </source>
</reference>
<feature type="region of interest" description="Disordered" evidence="1">
    <location>
        <begin position="1"/>
        <end position="36"/>
    </location>
</feature>
<dbReference type="VEuPathDB" id="FungiDB:MELLADRAFT_110140"/>
<feature type="compositionally biased region" description="Basic and acidic residues" evidence="1">
    <location>
        <begin position="1"/>
        <end position="29"/>
    </location>
</feature>
<dbReference type="AlphaFoldDB" id="F4RYT1"/>
<dbReference type="EMBL" id="GL883131">
    <property type="protein sequence ID" value="EGG02300.1"/>
    <property type="molecule type" value="Genomic_DNA"/>
</dbReference>
<dbReference type="GeneID" id="18923979"/>
<evidence type="ECO:0000256" key="1">
    <source>
        <dbReference type="SAM" id="MobiDB-lite"/>
    </source>
</evidence>
<evidence type="ECO:0000313" key="3">
    <source>
        <dbReference type="Proteomes" id="UP000001072"/>
    </source>
</evidence>
<dbReference type="KEGG" id="mlr:MELLADRAFT_110140"/>
<dbReference type="RefSeq" id="XP_007414285.1">
    <property type="nucleotide sequence ID" value="XM_007414223.1"/>
</dbReference>
<dbReference type="Proteomes" id="UP000001072">
    <property type="component" value="Unassembled WGS sequence"/>
</dbReference>
<evidence type="ECO:0000313" key="2">
    <source>
        <dbReference type="EMBL" id="EGG02300.1"/>
    </source>
</evidence>
<dbReference type="OrthoDB" id="10369596at2759"/>
<dbReference type="InParanoid" id="F4RYT1"/>
<gene>
    <name evidence="2" type="ORF">MELLADRAFT_110140</name>
</gene>
<protein>
    <submittedName>
        <fullName evidence="2">Uncharacterized protein</fullName>
    </submittedName>
</protein>
<keyword evidence="3" id="KW-1185">Reference proteome</keyword>
<feature type="region of interest" description="Disordered" evidence="1">
    <location>
        <begin position="348"/>
        <end position="371"/>
    </location>
</feature>
<dbReference type="HOGENOM" id="CLU_721764_0_0_1"/>
<proteinExistence type="predicted"/>
<sequence length="383" mass="42853">MNSDNKGKNKRPADNEPDSEKSSDDKGSDDNDPIEDATILKSTTVLPQTTLEVSTMAYPPPGSLTLFTVNPLLNSAPFEFASTSDLPYELQLWWQLYHHRHVTVKDTDLWAMVTLISQQTKSNLYELVKKVLNHSINYVELIIGPGASKFFLIRFKGTRAKELLQKDNRHDRGVFVSFLGSHKPTSLLIFDLEPIAPTTPTMSSLLVTMHGLPFPLHTHQICDTVWGSIAAVTKNHPLKLTGVRELSKKPIFAHGGGRVFEIHFEQAMAVKWLKLLSRPNKYIDMFGWDSKGAETDERYNLQIRFIPTCSQCGTSSYDGAHLLACPFVKIRDLISKALGRDLGPRQKPLLFDDTETTTPVASTSTSTSTNKPVRKIGNFTVRD</sequence>